<evidence type="ECO:0000313" key="2">
    <source>
        <dbReference type="Proteomes" id="UP000463138"/>
    </source>
</evidence>
<evidence type="ECO:0008006" key="3">
    <source>
        <dbReference type="Google" id="ProtNLM"/>
    </source>
</evidence>
<dbReference type="Proteomes" id="UP000463138">
    <property type="component" value="Unassembled WGS sequence"/>
</dbReference>
<dbReference type="RefSeq" id="WP_149331562.1">
    <property type="nucleotide sequence ID" value="NZ_QOVF01000001.1"/>
</dbReference>
<keyword evidence="2" id="KW-1185">Reference proteome</keyword>
<dbReference type="EMBL" id="QOVF01000001">
    <property type="protein sequence ID" value="KAA0696614.1"/>
    <property type="molecule type" value="Genomic_DNA"/>
</dbReference>
<evidence type="ECO:0000313" key="1">
    <source>
        <dbReference type="EMBL" id="KAA0696614.1"/>
    </source>
</evidence>
<sequence>MPAYKSRARWLTERWLAARRDQLLVHWQTLKGQLLPMQWPQRCERMLQLPEGNVGAWQPRSGSSSAELLLLLERAPLLQRRWLAALLSAPCAGALTLVEAVERLQLDWRCQLDPLHSHREYAAQLVILARQLGLPVIAESAYLENEQQIRIAIDELLFASLPMRLRAVLAGEHPPGNGSYLGWWHDRLLARAGVQEYGLEGLGADDWPEMPPSWLALGWLSSLRLDADGDFQPK</sequence>
<dbReference type="AlphaFoldDB" id="A0A7V7KYW0"/>
<gene>
    <name evidence="1" type="ORF">DT594_04585</name>
</gene>
<reference evidence="1 2" key="1">
    <citation type="submission" date="2018-07" db="EMBL/GenBank/DDBJ databases">
        <title>Pseudomonas laoshanensis sp. nov., isolated from soil.</title>
        <authorList>
            <person name="Sun J."/>
            <person name="Yu L."/>
            <person name="Wang M."/>
            <person name="Zhang C."/>
        </authorList>
    </citation>
    <scope>NUCLEOTIDE SEQUENCE [LARGE SCALE GENOMIC DNA]</scope>
    <source>
        <strain evidence="1 2">Y22</strain>
    </source>
</reference>
<organism evidence="1 2">
    <name type="scientific">Halopseudomonas laoshanensis</name>
    <dbReference type="NCBI Taxonomy" id="2268758"/>
    <lineage>
        <taxon>Bacteria</taxon>
        <taxon>Pseudomonadati</taxon>
        <taxon>Pseudomonadota</taxon>
        <taxon>Gammaproteobacteria</taxon>
        <taxon>Pseudomonadales</taxon>
        <taxon>Pseudomonadaceae</taxon>
        <taxon>Halopseudomonas</taxon>
    </lineage>
</organism>
<dbReference type="OrthoDB" id="6854428at2"/>
<name>A0A7V7KYW0_9GAMM</name>
<accession>A0A7V7KYW0</accession>
<comment type="caution">
    <text evidence="1">The sequence shown here is derived from an EMBL/GenBank/DDBJ whole genome shotgun (WGS) entry which is preliminary data.</text>
</comment>
<proteinExistence type="predicted"/>
<protein>
    <recommendedName>
        <fullName evidence="3">Type III secretion protein</fullName>
    </recommendedName>
</protein>